<gene>
    <name evidence="5" type="ORF">J2TS6_57130</name>
</gene>
<reference evidence="5" key="1">
    <citation type="submission" date="2021-03" db="EMBL/GenBank/DDBJ databases">
        <title>Antimicrobial resistance genes in bacteria isolated from Japanese honey, and their potential for conferring macrolide and lincosamide resistance in the American foulbrood pathogen Paenibacillus larvae.</title>
        <authorList>
            <person name="Okamoto M."/>
            <person name="Kumagai M."/>
            <person name="Kanamori H."/>
            <person name="Takamatsu D."/>
        </authorList>
    </citation>
    <scope>NUCLEOTIDE SEQUENCE</scope>
    <source>
        <strain evidence="5">J2TS6</strain>
    </source>
</reference>
<dbReference type="GO" id="GO:0016491">
    <property type="term" value="F:oxidoreductase activity"/>
    <property type="evidence" value="ECO:0007669"/>
    <property type="project" value="UniProtKB-KW"/>
</dbReference>
<evidence type="ECO:0000313" key="6">
    <source>
        <dbReference type="Proteomes" id="UP000679779"/>
    </source>
</evidence>
<comment type="caution">
    <text evidence="5">The sequence shown here is derived from an EMBL/GenBank/DDBJ whole genome shotgun (WGS) entry which is preliminary data.</text>
</comment>
<protein>
    <submittedName>
        <fullName evidence="5">NAD-dependent dehydratase</fullName>
    </submittedName>
</protein>
<keyword evidence="2" id="KW-0560">Oxidoreductase</keyword>
<dbReference type="PANTHER" id="PTHR43103">
    <property type="entry name" value="NUCLEOSIDE-DIPHOSPHATE-SUGAR EPIMERASE"/>
    <property type="match status" value="1"/>
</dbReference>
<dbReference type="EMBL" id="BORQ01000011">
    <property type="protein sequence ID" value="GIO34572.1"/>
    <property type="molecule type" value="Genomic_DNA"/>
</dbReference>
<evidence type="ECO:0000313" key="5">
    <source>
        <dbReference type="EMBL" id="GIO34572.1"/>
    </source>
</evidence>
<keyword evidence="6" id="KW-1185">Reference proteome</keyword>
<dbReference type="AlphaFoldDB" id="A0A920CFC3"/>
<dbReference type="InterPro" id="IPR001509">
    <property type="entry name" value="Epimerase_deHydtase"/>
</dbReference>
<dbReference type="PANTHER" id="PTHR43103:SF5">
    <property type="entry name" value="4-EPIMERASE, PUTATIVE (AFU_ORTHOLOGUE AFUA_7G00360)-RELATED"/>
    <property type="match status" value="1"/>
</dbReference>
<feature type="domain" description="NAD-dependent epimerase/dehydratase" evidence="4">
    <location>
        <begin position="5"/>
        <end position="166"/>
    </location>
</feature>
<dbReference type="Proteomes" id="UP000679779">
    <property type="component" value="Unassembled WGS sequence"/>
</dbReference>
<dbReference type="Pfam" id="PF01370">
    <property type="entry name" value="Epimerase"/>
    <property type="match status" value="1"/>
</dbReference>
<organism evidence="5 6">
    <name type="scientific">Paenibacillus albilobatus</name>
    <dbReference type="NCBI Taxonomy" id="2716884"/>
    <lineage>
        <taxon>Bacteria</taxon>
        <taxon>Bacillati</taxon>
        <taxon>Bacillota</taxon>
        <taxon>Bacilli</taxon>
        <taxon>Bacillales</taxon>
        <taxon>Paenibacillaceae</taxon>
        <taxon>Paenibacillus</taxon>
    </lineage>
</organism>
<evidence type="ECO:0000256" key="1">
    <source>
        <dbReference type="ARBA" id="ARBA00007637"/>
    </source>
</evidence>
<evidence type="ECO:0000256" key="2">
    <source>
        <dbReference type="ARBA" id="ARBA00023002"/>
    </source>
</evidence>
<evidence type="ECO:0000259" key="4">
    <source>
        <dbReference type="Pfam" id="PF01370"/>
    </source>
</evidence>
<dbReference type="RefSeq" id="WP_160044937.1">
    <property type="nucleotide sequence ID" value="NZ_BORQ01000011.1"/>
</dbReference>
<proteinExistence type="inferred from homology"/>
<dbReference type="Gene3D" id="3.40.50.720">
    <property type="entry name" value="NAD(P)-binding Rossmann-like Domain"/>
    <property type="match status" value="1"/>
</dbReference>
<dbReference type="SUPFAM" id="SSF51735">
    <property type="entry name" value="NAD(P)-binding Rossmann-fold domains"/>
    <property type="match status" value="1"/>
</dbReference>
<accession>A0A920CFC3</accession>
<keyword evidence="3" id="KW-0520">NAD</keyword>
<comment type="similarity">
    <text evidence="1">Belongs to the NAD(P)-dependent epimerase/dehydratase family.</text>
</comment>
<name>A0A920CFC3_9BACL</name>
<sequence>MRRKILITGAAGRIGSCLAEGLRSSNRYDVIATDVNADPGGGIIKLDMTDAPAVEAALQGVDTVLHFGWAKDEGDFLGKVLPVNVAGAYHVYEGARKGGVARVIFASSNHATGFCRVGEKVAPLDHRPDSFYGLSKSYIELLGRFYADQYGISSFNIRIGNFPVDDRPHSERAAHIWISRRDMVHLAECCIEADPSIKFLTLYGTSANDGNYYDIGYLTELIGYRPSDNAAEVPAIQTPGEKDMKHDIGEFQGGPNVRMAERCVETSGGERRD</sequence>
<evidence type="ECO:0000256" key="3">
    <source>
        <dbReference type="ARBA" id="ARBA00023027"/>
    </source>
</evidence>
<dbReference type="InterPro" id="IPR036291">
    <property type="entry name" value="NAD(P)-bd_dom_sf"/>
</dbReference>